<evidence type="ECO:0000313" key="4">
    <source>
        <dbReference type="Proteomes" id="UP000824035"/>
    </source>
</evidence>
<comment type="caution">
    <text evidence="3">The sequence shown here is derived from an EMBL/GenBank/DDBJ whole genome shotgun (WGS) entry which is preliminary data.</text>
</comment>
<dbReference type="Proteomes" id="UP000824035">
    <property type="component" value="Unassembled WGS sequence"/>
</dbReference>
<accession>A0A9D2E2T4</accession>
<name>A0A9D2E2T4_9FIRM</name>
<dbReference type="Gene3D" id="3.40.50.10400">
    <property type="entry name" value="Hypothetical protein PA1492"/>
    <property type="match status" value="1"/>
</dbReference>
<protein>
    <recommendedName>
        <fullName evidence="2">DUF7768 domain-containing protein</fullName>
    </recommendedName>
</protein>
<proteinExistence type="predicted"/>
<dbReference type="Pfam" id="PF24963">
    <property type="entry name" value="DUF7768"/>
    <property type="match status" value="1"/>
</dbReference>
<organism evidence="3 4">
    <name type="scientific">Candidatus Allofournierella merdipullorum</name>
    <dbReference type="NCBI Taxonomy" id="2838595"/>
    <lineage>
        <taxon>Bacteria</taxon>
        <taxon>Bacillati</taxon>
        <taxon>Bacillota</taxon>
        <taxon>Clostridia</taxon>
        <taxon>Eubacteriales</taxon>
        <taxon>Oscillospiraceae</taxon>
        <taxon>Allofournierella</taxon>
    </lineage>
</organism>
<reference evidence="3" key="2">
    <citation type="submission" date="2021-04" db="EMBL/GenBank/DDBJ databases">
        <authorList>
            <person name="Gilroy R."/>
        </authorList>
    </citation>
    <scope>NUCLEOTIDE SEQUENCE</scope>
    <source>
        <strain evidence="3">ChiGjej4B4-18154</strain>
    </source>
</reference>
<gene>
    <name evidence="3" type="ORF">H9813_01510</name>
</gene>
<evidence type="ECO:0000313" key="3">
    <source>
        <dbReference type="EMBL" id="HIZ29899.1"/>
    </source>
</evidence>
<evidence type="ECO:0000259" key="2">
    <source>
        <dbReference type="Pfam" id="PF24963"/>
    </source>
</evidence>
<feature type="domain" description="DUF7768" evidence="2">
    <location>
        <begin position="142"/>
        <end position="237"/>
    </location>
</feature>
<feature type="region of interest" description="Disordered" evidence="1">
    <location>
        <begin position="238"/>
        <end position="264"/>
    </location>
</feature>
<evidence type="ECO:0000256" key="1">
    <source>
        <dbReference type="SAM" id="MobiDB-lite"/>
    </source>
</evidence>
<sequence length="264" mass="29814">MTFFEQELRKLFADGAVIKNPRFAGRACFGTLGKDLRVRVQFVTSGHADHYDAMSVSVLNRTDGVVDKLRIRLKDVLGIKPVPGNPNFRNGVSPYIWDDHGKAEWYAFRPSGADYDAMRQAVGEYLDVFRERAIEREHTGPKLIYICAPLRGEVEKNIAFAREKAREVFAEGDIPICPHLMFPPIADPANPAQDQAAREMGLRLVESCQQINVYGPVWTDGMWAEIHHAEMLGIPVMTDQKELGRTPPKRKNRARPGKEDKGDR</sequence>
<dbReference type="EMBL" id="DXBV01000016">
    <property type="protein sequence ID" value="HIZ29899.1"/>
    <property type="molecule type" value="Genomic_DNA"/>
</dbReference>
<dbReference type="AlphaFoldDB" id="A0A9D2E2T4"/>
<dbReference type="InterPro" id="IPR056670">
    <property type="entry name" value="DUF7768"/>
</dbReference>
<reference evidence="3" key="1">
    <citation type="journal article" date="2021" name="PeerJ">
        <title>Extensive microbial diversity within the chicken gut microbiome revealed by metagenomics and culture.</title>
        <authorList>
            <person name="Gilroy R."/>
            <person name="Ravi A."/>
            <person name="Getino M."/>
            <person name="Pursley I."/>
            <person name="Horton D.L."/>
            <person name="Alikhan N.F."/>
            <person name="Baker D."/>
            <person name="Gharbi K."/>
            <person name="Hall N."/>
            <person name="Watson M."/>
            <person name="Adriaenssens E.M."/>
            <person name="Foster-Nyarko E."/>
            <person name="Jarju S."/>
            <person name="Secka A."/>
            <person name="Antonio M."/>
            <person name="Oren A."/>
            <person name="Chaudhuri R.R."/>
            <person name="La Ragione R."/>
            <person name="Hildebrand F."/>
            <person name="Pallen M.J."/>
        </authorList>
    </citation>
    <scope>NUCLEOTIDE SEQUENCE</scope>
    <source>
        <strain evidence="3">ChiGjej4B4-18154</strain>
    </source>
</reference>